<feature type="transmembrane region" description="Helical" evidence="1">
    <location>
        <begin position="6"/>
        <end position="27"/>
    </location>
</feature>
<comment type="caution">
    <text evidence="2">The sequence shown here is derived from an EMBL/GenBank/DDBJ whole genome shotgun (WGS) entry which is preliminary data.</text>
</comment>
<dbReference type="PANTHER" id="PTHR31627">
    <property type="entry name" value="SERPENTINE RECEPTOR CLASS GAMMA-RELATED"/>
    <property type="match status" value="1"/>
</dbReference>
<dbReference type="EMBL" id="BTSY01000004">
    <property type="protein sequence ID" value="GMT22220.1"/>
    <property type="molecule type" value="Genomic_DNA"/>
</dbReference>
<evidence type="ECO:0000313" key="2">
    <source>
        <dbReference type="EMBL" id="GMT22220.1"/>
    </source>
</evidence>
<accession>A0AAV5VRV0</accession>
<keyword evidence="3" id="KW-1185">Reference proteome</keyword>
<name>A0AAV5VRV0_9BILA</name>
<dbReference type="AlphaFoldDB" id="A0AAV5VRV0"/>
<feature type="non-terminal residue" evidence="2">
    <location>
        <position position="233"/>
    </location>
</feature>
<protein>
    <recommendedName>
        <fullName evidence="4">G protein-coupled receptor</fullName>
    </recommendedName>
</protein>
<dbReference type="Pfam" id="PF10323">
    <property type="entry name" value="7TM_GPCR_Srv"/>
    <property type="match status" value="2"/>
</dbReference>
<feature type="transmembrane region" description="Helical" evidence="1">
    <location>
        <begin position="73"/>
        <end position="94"/>
    </location>
</feature>
<feature type="transmembrane region" description="Helical" evidence="1">
    <location>
        <begin position="39"/>
        <end position="61"/>
    </location>
</feature>
<sequence>KMQRPQIYVFFLPFSVISLLLYGRILCVLWQKRKSYNTLFYKLIRTQAVFDISYVIVYFFYEIPQDWPALCPFLIHMHPVIVQLLYAHGYVCVTCQTVDELSTGKLIILHYSPPLVFGAWIMFGQEWSWYEYQDATDRVARTTVSHAVQFNSVVTMTTSISGAVISTFCYVLIFISLRQNPIRYRKRELSLIVTSFVLFCILCTITAYFVFSLLFVVRNVSSFTQFRLRQTQF</sequence>
<organism evidence="2 3">
    <name type="scientific">Pristionchus fissidentatus</name>
    <dbReference type="NCBI Taxonomy" id="1538716"/>
    <lineage>
        <taxon>Eukaryota</taxon>
        <taxon>Metazoa</taxon>
        <taxon>Ecdysozoa</taxon>
        <taxon>Nematoda</taxon>
        <taxon>Chromadorea</taxon>
        <taxon>Rhabditida</taxon>
        <taxon>Rhabditina</taxon>
        <taxon>Diplogasteromorpha</taxon>
        <taxon>Diplogasteroidea</taxon>
        <taxon>Neodiplogasteridae</taxon>
        <taxon>Pristionchus</taxon>
    </lineage>
</organism>
<reference evidence="2" key="1">
    <citation type="submission" date="2023-10" db="EMBL/GenBank/DDBJ databases">
        <title>Genome assembly of Pristionchus species.</title>
        <authorList>
            <person name="Yoshida K."/>
            <person name="Sommer R.J."/>
        </authorList>
    </citation>
    <scope>NUCLEOTIDE SEQUENCE</scope>
    <source>
        <strain evidence="2">RS5133</strain>
    </source>
</reference>
<dbReference type="SUPFAM" id="SSF81321">
    <property type="entry name" value="Family A G protein-coupled receptor-like"/>
    <property type="match status" value="1"/>
</dbReference>
<feature type="transmembrane region" description="Helical" evidence="1">
    <location>
        <begin position="153"/>
        <end position="177"/>
    </location>
</feature>
<keyword evidence="1" id="KW-1133">Transmembrane helix</keyword>
<feature type="transmembrane region" description="Helical" evidence="1">
    <location>
        <begin position="189"/>
        <end position="217"/>
    </location>
</feature>
<dbReference type="InterPro" id="IPR019426">
    <property type="entry name" value="7TM_GPCR_serpentine_rcpt_Srv"/>
</dbReference>
<dbReference type="InterPro" id="IPR051119">
    <property type="entry name" value="Nematode_SR-like"/>
</dbReference>
<evidence type="ECO:0008006" key="4">
    <source>
        <dbReference type="Google" id="ProtNLM"/>
    </source>
</evidence>
<gene>
    <name evidence="2" type="ORF">PFISCL1PPCAC_13517</name>
</gene>
<evidence type="ECO:0000313" key="3">
    <source>
        <dbReference type="Proteomes" id="UP001432322"/>
    </source>
</evidence>
<dbReference type="Proteomes" id="UP001432322">
    <property type="component" value="Unassembled WGS sequence"/>
</dbReference>
<proteinExistence type="predicted"/>
<keyword evidence="1" id="KW-0812">Transmembrane</keyword>
<feature type="non-terminal residue" evidence="2">
    <location>
        <position position="1"/>
    </location>
</feature>
<dbReference type="PANTHER" id="PTHR31627:SF42">
    <property type="entry name" value="G_PROTEIN_RECEP_F1_2 DOMAIN-CONTAINING PROTEIN-RELATED"/>
    <property type="match status" value="1"/>
</dbReference>
<keyword evidence="1" id="KW-0472">Membrane</keyword>
<feature type="transmembrane region" description="Helical" evidence="1">
    <location>
        <begin position="106"/>
        <end position="123"/>
    </location>
</feature>
<evidence type="ECO:0000256" key="1">
    <source>
        <dbReference type="SAM" id="Phobius"/>
    </source>
</evidence>